<reference evidence="1" key="1">
    <citation type="submission" date="2019-04" db="EMBL/GenBank/DDBJ databases">
        <title>Microbes associate with the intestines of laboratory mice.</title>
        <authorList>
            <person name="Navarre W."/>
            <person name="Wong E."/>
            <person name="Huang K.C."/>
            <person name="Tropini C."/>
            <person name="Ng K."/>
            <person name="Yu B."/>
        </authorList>
    </citation>
    <scope>NUCLEOTIDE SEQUENCE</scope>
    <source>
        <strain evidence="1">NM86_A22</strain>
    </source>
</reference>
<protein>
    <submittedName>
        <fullName evidence="1">Biopolymer transporter ExbD</fullName>
    </submittedName>
</protein>
<dbReference type="EMBL" id="SSTG01000001">
    <property type="protein sequence ID" value="THG55402.1"/>
    <property type="molecule type" value="Genomic_DNA"/>
</dbReference>
<accession>A0AC61S8L2</accession>
<gene>
    <name evidence="1" type="ORF">E5990_00115</name>
</gene>
<name>A0AC61S8L2_9BACT</name>
<comment type="caution">
    <text evidence="1">The sequence shown here is derived from an EMBL/GenBank/DDBJ whole genome shotgun (WGS) entry which is preliminary data.</text>
</comment>
<evidence type="ECO:0000313" key="2">
    <source>
        <dbReference type="Proteomes" id="UP000305401"/>
    </source>
</evidence>
<proteinExistence type="predicted"/>
<organism evidence="1 2">
    <name type="scientific">Muribaculum caecicola</name>
    <dbReference type="NCBI Taxonomy" id="3038144"/>
    <lineage>
        <taxon>Bacteria</taxon>
        <taxon>Pseudomonadati</taxon>
        <taxon>Bacteroidota</taxon>
        <taxon>Bacteroidia</taxon>
        <taxon>Bacteroidales</taxon>
        <taxon>Muribaculaceae</taxon>
        <taxon>Muribaculum</taxon>
    </lineage>
</organism>
<evidence type="ECO:0000313" key="1">
    <source>
        <dbReference type="EMBL" id="THG55402.1"/>
    </source>
</evidence>
<sequence>MAQIEQSDNGGKKKKGAQKKMQIHVDFTPMVDMNMLLITFFMLCTTMIKSQTLNIALPSNEKVEQEQQNKAKESQAVTLILDTERDDEGKVKFDPETGKPAHIIYYYMGKPETADEDKDGRIDNSNLKVEKFLGNESNGETRGIRKILHDKNKTVLEKIAVLKDKWKAKEITDEQYQAQAKEIRNDSTIADRPVVIIKASPNASWESLIGALDEMQINQISRYQIDNINAVDSLLIFDYIGKTRN</sequence>
<dbReference type="Proteomes" id="UP000305401">
    <property type="component" value="Unassembled WGS sequence"/>
</dbReference>
<keyword evidence="2" id="KW-1185">Reference proteome</keyword>